<dbReference type="EMBL" id="CP093349">
    <property type="protein sequence ID" value="WOH08484.1"/>
    <property type="molecule type" value="Genomic_DNA"/>
</dbReference>
<keyword evidence="4" id="KW-1185">Reference proteome</keyword>
<sequence length="59" mass="6638">MALAIVDNCVAELISFYFGTNNTIEQPCCSRIEQLSQPCFGRAFIDDASYYNKVTKFCS</sequence>
<evidence type="ECO:0000259" key="2">
    <source>
        <dbReference type="Pfam" id="PF05617"/>
    </source>
</evidence>
<dbReference type="Proteomes" id="UP000077755">
    <property type="component" value="Chromosome 7"/>
</dbReference>
<reference evidence="3" key="2">
    <citation type="submission" date="2022-03" db="EMBL/GenBank/DDBJ databases">
        <title>Draft title - Genomic analysis of global carrot germplasm unveils the trajectory of domestication and the origin of high carotenoid orange carrot.</title>
        <authorList>
            <person name="Iorizzo M."/>
            <person name="Ellison S."/>
            <person name="Senalik D."/>
            <person name="Macko-Podgorni A."/>
            <person name="Grzebelus D."/>
            <person name="Bostan H."/>
            <person name="Rolling W."/>
            <person name="Curaba J."/>
            <person name="Simon P."/>
        </authorList>
    </citation>
    <scope>NUCLEOTIDE SEQUENCE</scope>
    <source>
        <tissue evidence="3">Leaf</tissue>
    </source>
</reference>
<reference evidence="3" key="1">
    <citation type="journal article" date="2016" name="Nat. Genet.">
        <title>A high-quality carrot genome assembly provides new insights into carotenoid accumulation and asterid genome evolution.</title>
        <authorList>
            <person name="Iorizzo M."/>
            <person name="Ellison S."/>
            <person name="Senalik D."/>
            <person name="Zeng P."/>
            <person name="Satapoomin P."/>
            <person name="Huang J."/>
            <person name="Bowman M."/>
            <person name="Iovene M."/>
            <person name="Sanseverino W."/>
            <person name="Cavagnaro P."/>
            <person name="Yildiz M."/>
            <person name="Macko-Podgorni A."/>
            <person name="Moranska E."/>
            <person name="Grzebelus E."/>
            <person name="Grzebelus D."/>
            <person name="Ashrafi H."/>
            <person name="Zheng Z."/>
            <person name="Cheng S."/>
            <person name="Spooner D."/>
            <person name="Van Deynze A."/>
            <person name="Simon P."/>
        </authorList>
    </citation>
    <scope>NUCLEOTIDE SEQUENCE</scope>
    <source>
        <tissue evidence="3">Leaf</tissue>
    </source>
</reference>
<evidence type="ECO:0000313" key="3">
    <source>
        <dbReference type="EMBL" id="WOH08484.1"/>
    </source>
</evidence>
<keyword evidence="1" id="KW-0732">Signal</keyword>
<dbReference type="Pfam" id="PF05617">
    <property type="entry name" value="Prolamin_like"/>
    <property type="match status" value="1"/>
</dbReference>
<organism evidence="3 4">
    <name type="scientific">Daucus carota subsp. sativus</name>
    <name type="common">Carrot</name>
    <dbReference type="NCBI Taxonomy" id="79200"/>
    <lineage>
        <taxon>Eukaryota</taxon>
        <taxon>Viridiplantae</taxon>
        <taxon>Streptophyta</taxon>
        <taxon>Embryophyta</taxon>
        <taxon>Tracheophyta</taxon>
        <taxon>Spermatophyta</taxon>
        <taxon>Magnoliopsida</taxon>
        <taxon>eudicotyledons</taxon>
        <taxon>Gunneridae</taxon>
        <taxon>Pentapetalae</taxon>
        <taxon>asterids</taxon>
        <taxon>campanulids</taxon>
        <taxon>Apiales</taxon>
        <taxon>Apiaceae</taxon>
        <taxon>Apioideae</taxon>
        <taxon>Scandiceae</taxon>
        <taxon>Daucinae</taxon>
        <taxon>Daucus</taxon>
        <taxon>Daucus sect. Daucus</taxon>
    </lineage>
</organism>
<feature type="domain" description="Prolamin-like" evidence="2">
    <location>
        <begin position="4"/>
        <end position="59"/>
    </location>
</feature>
<accession>A0AAF0XKH3</accession>
<proteinExistence type="predicted"/>
<dbReference type="AlphaFoldDB" id="A0AAF0XKH3"/>
<dbReference type="InterPro" id="IPR008502">
    <property type="entry name" value="Prolamin-like"/>
</dbReference>
<protein>
    <recommendedName>
        <fullName evidence="2">Prolamin-like domain-containing protein</fullName>
    </recommendedName>
</protein>
<name>A0AAF0XKH3_DAUCS</name>
<evidence type="ECO:0000313" key="4">
    <source>
        <dbReference type="Proteomes" id="UP000077755"/>
    </source>
</evidence>
<gene>
    <name evidence="3" type="ORF">DCAR_0727925</name>
</gene>
<evidence type="ECO:0000256" key="1">
    <source>
        <dbReference type="ARBA" id="ARBA00022729"/>
    </source>
</evidence>